<keyword evidence="2" id="KW-0378">Hydrolase</keyword>
<dbReference type="PRINTS" id="PR00793">
    <property type="entry name" value="PROAMNOPTASE"/>
</dbReference>
<evidence type="ECO:0000256" key="2">
    <source>
        <dbReference type="ARBA" id="ARBA00022801"/>
    </source>
</evidence>
<dbReference type="PANTHER" id="PTHR43248:SF2">
    <property type="entry name" value="PROLYL AMINOPEPTIDASE"/>
    <property type="match status" value="1"/>
</dbReference>
<keyword evidence="5" id="KW-1185">Reference proteome</keyword>
<name>A0A6G0XBF3_9STRA</name>
<evidence type="ECO:0000259" key="3">
    <source>
        <dbReference type="Pfam" id="PF00561"/>
    </source>
</evidence>
<protein>
    <recommendedName>
        <fullName evidence="3">AB hydrolase-1 domain-containing protein</fullName>
    </recommendedName>
</protein>
<dbReference type="Pfam" id="PF00561">
    <property type="entry name" value="Abhydrolase_1"/>
    <property type="match status" value="1"/>
</dbReference>
<dbReference type="Proteomes" id="UP000481153">
    <property type="component" value="Unassembled WGS sequence"/>
</dbReference>
<evidence type="ECO:0000313" key="5">
    <source>
        <dbReference type="Proteomes" id="UP000481153"/>
    </source>
</evidence>
<dbReference type="InterPro" id="IPR002410">
    <property type="entry name" value="Peptidase_S33"/>
</dbReference>
<dbReference type="InterPro" id="IPR029058">
    <property type="entry name" value="AB_hydrolase_fold"/>
</dbReference>
<evidence type="ECO:0000313" key="4">
    <source>
        <dbReference type="EMBL" id="KAF0737486.1"/>
    </source>
</evidence>
<evidence type="ECO:0000256" key="1">
    <source>
        <dbReference type="ARBA" id="ARBA00010088"/>
    </source>
</evidence>
<comment type="caution">
    <text evidence="4">The sequence shown here is derived from an EMBL/GenBank/DDBJ whole genome shotgun (WGS) entry which is preliminary data.</text>
</comment>
<dbReference type="Gene3D" id="3.40.50.1820">
    <property type="entry name" value="alpha/beta hydrolase"/>
    <property type="match status" value="1"/>
</dbReference>
<comment type="similarity">
    <text evidence="1">Belongs to the peptidase S33 family.</text>
</comment>
<proteinExistence type="inferred from homology"/>
<reference evidence="4 5" key="1">
    <citation type="submission" date="2019-07" db="EMBL/GenBank/DDBJ databases">
        <title>Genomics analysis of Aphanomyces spp. identifies a new class of oomycete effector associated with host adaptation.</title>
        <authorList>
            <person name="Gaulin E."/>
        </authorList>
    </citation>
    <scope>NUCLEOTIDE SEQUENCE [LARGE SCALE GENOMIC DNA]</scope>
    <source>
        <strain evidence="4 5">ATCC 201684</strain>
    </source>
</reference>
<dbReference type="VEuPathDB" id="FungiDB:AeMF1_014656"/>
<dbReference type="GO" id="GO:0008233">
    <property type="term" value="F:peptidase activity"/>
    <property type="evidence" value="ECO:0007669"/>
    <property type="project" value="InterPro"/>
</dbReference>
<gene>
    <name evidence="4" type="ORF">Ae201684_006646</name>
</gene>
<sequence length="475" mass="52069">MASTAIVHSGRVEKLPGGVCSIDHYIKAPLDHFSPSSREAITVYVREVFAEKFASNASLPLLVYLQGGPGFPSPRLTAPPSGWLKTALSEFRVLLLDQRGTGLSSPLTAQTCRHFADPAALAAYLTHFRADSIVHDVELFRKTLFPTQKLTLLGQSFGGFCNLSFLSFFPQSLERVIFTCGLAPVGATAQEVYEATYASVAERNRRYYARYPGDKLKVVAIVKHLMQHPAPLPSGGVLTARRFLTLGMPLGTVTGMETIHYLIESAWATHFHGQQADATSAPELSYAFHSTVGSMQSSFDTNPIYWFLHESIYCDGPTYSPSAWAAEAVHARTRVGGVAMFDPTRFDGLDGEALTEAVNAAPLYFSGEMVFSWMADDYAMLKPFKAAADILAQKSDWRPLYDQAKLRNIDIPSAALVSFDDLFVDRTLSLGTAALLGDTCRVFVSNEFQHGGLRDDPSIFEKLLKMTKGEIILPS</sequence>
<dbReference type="EMBL" id="VJMJ01000084">
    <property type="protein sequence ID" value="KAF0737486.1"/>
    <property type="molecule type" value="Genomic_DNA"/>
</dbReference>
<dbReference type="InterPro" id="IPR000073">
    <property type="entry name" value="AB_hydrolase_1"/>
</dbReference>
<dbReference type="InterPro" id="IPR051601">
    <property type="entry name" value="Serine_prot/Carboxylest_S33"/>
</dbReference>
<accession>A0A6G0XBF3</accession>
<dbReference type="AlphaFoldDB" id="A0A6G0XBF3"/>
<dbReference type="SUPFAM" id="SSF53474">
    <property type="entry name" value="alpha/beta-Hydrolases"/>
    <property type="match status" value="1"/>
</dbReference>
<dbReference type="PANTHER" id="PTHR43248">
    <property type="entry name" value="2-SUCCINYL-6-HYDROXY-2,4-CYCLOHEXADIENE-1-CARBOXYLATE SYNTHASE"/>
    <property type="match status" value="1"/>
</dbReference>
<dbReference type="GO" id="GO:0006508">
    <property type="term" value="P:proteolysis"/>
    <property type="evidence" value="ECO:0007669"/>
    <property type="project" value="InterPro"/>
</dbReference>
<feature type="domain" description="AB hydrolase-1" evidence="3">
    <location>
        <begin position="60"/>
        <end position="205"/>
    </location>
</feature>
<organism evidence="4 5">
    <name type="scientific">Aphanomyces euteiches</name>
    <dbReference type="NCBI Taxonomy" id="100861"/>
    <lineage>
        <taxon>Eukaryota</taxon>
        <taxon>Sar</taxon>
        <taxon>Stramenopiles</taxon>
        <taxon>Oomycota</taxon>
        <taxon>Saprolegniomycetes</taxon>
        <taxon>Saprolegniales</taxon>
        <taxon>Verrucalvaceae</taxon>
        <taxon>Aphanomyces</taxon>
    </lineage>
</organism>